<dbReference type="EMBL" id="JAASRM010000001">
    <property type="protein sequence ID" value="NIK88844.1"/>
    <property type="molecule type" value="Genomic_DNA"/>
</dbReference>
<keyword evidence="3" id="KW-0378">Hydrolase</keyword>
<evidence type="ECO:0000256" key="1">
    <source>
        <dbReference type="ARBA" id="ARBA00010201"/>
    </source>
</evidence>
<evidence type="ECO:0000259" key="2">
    <source>
        <dbReference type="Pfam" id="PF04073"/>
    </source>
</evidence>
<sequence>MSETLPSADARETALYNRFQALGIAYKTYAHPPVFTVEESASIKETIPGGHTKNLFLKDKKGGLWLVVVDAQRRVDLNALAKQLDAPRFSFGSAELLVATLGITPGSVTPFALINDTTRQVRPVLDAEMLKNNPVNYHPLRNDRTTSVTPDDLVRFIEALGYQPVIAGIPEK</sequence>
<dbReference type="PANTHER" id="PTHR31423">
    <property type="entry name" value="YBAK DOMAIN-CONTAINING PROTEIN"/>
    <property type="match status" value="1"/>
</dbReference>
<dbReference type="SUPFAM" id="SSF55826">
    <property type="entry name" value="YbaK/ProRS associated domain"/>
    <property type="match status" value="1"/>
</dbReference>
<comment type="similarity">
    <text evidence="1">Belongs to the PRORSD1 family.</text>
</comment>
<organism evidence="3 4">
    <name type="scientific">Rhizomicrobium palustre</name>
    <dbReference type="NCBI Taxonomy" id="189966"/>
    <lineage>
        <taxon>Bacteria</taxon>
        <taxon>Pseudomonadati</taxon>
        <taxon>Pseudomonadota</taxon>
        <taxon>Alphaproteobacteria</taxon>
        <taxon>Micropepsales</taxon>
        <taxon>Micropepsaceae</taxon>
        <taxon>Rhizomicrobium</taxon>
    </lineage>
</organism>
<dbReference type="Gene3D" id="3.90.960.10">
    <property type="entry name" value="YbaK/aminoacyl-tRNA synthetase-associated domain"/>
    <property type="match status" value="1"/>
</dbReference>
<evidence type="ECO:0000313" key="4">
    <source>
        <dbReference type="Proteomes" id="UP000570514"/>
    </source>
</evidence>
<reference evidence="3 4" key="1">
    <citation type="submission" date="2020-03" db="EMBL/GenBank/DDBJ databases">
        <title>Genomic Encyclopedia of Type Strains, Phase IV (KMG-IV): sequencing the most valuable type-strain genomes for metagenomic binning, comparative biology and taxonomic classification.</title>
        <authorList>
            <person name="Goeker M."/>
        </authorList>
    </citation>
    <scope>NUCLEOTIDE SEQUENCE [LARGE SCALE GENOMIC DNA]</scope>
    <source>
        <strain evidence="3 4">DSM 19867</strain>
    </source>
</reference>
<dbReference type="RefSeq" id="WP_167082981.1">
    <property type="nucleotide sequence ID" value="NZ_BAAADC010000001.1"/>
</dbReference>
<dbReference type="AlphaFoldDB" id="A0A846MYX1"/>
<dbReference type="PANTHER" id="PTHR31423:SF3">
    <property type="entry name" value="PROLYL-TRNA SYNTHETASE ASSOCIATED DOMAIN-CONTAINING PROTEIN 1-RELATED"/>
    <property type="match status" value="1"/>
</dbReference>
<dbReference type="GO" id="GO:0002161">
    <property type="term" value="F:aminoacyl-tRNA deacylase activity"/>
    <property type="evidence" value="ECO:0007669"/>
    <property type="project" value="InterPro"/>
</dbReference>
<feature type="domain" description="YbaK/aminoacyl-tRNA synthetase-associated" evidence="2">
    <location>
        <begin position="31"/>
        <end position="156"/>
    </location>
</feature>
<dbReference type="InterPro" id="IPR040285">
    <property type="entry name" value="ProX/PRXD1"/>
</dbReference>
<accession>A0A846MYX1</accession>
<dbReference type="InterPro" id="IPR036754">
    <property type="entry name" value="YbaK/aa-tRNA-synt-asso_dom_sf"/>
</dbReference>
<dbReference type="EC" id="3.1.1.-" evidence="3"/>
<dbReference type="InterPro" id="IPR007214">
    <property type="entry name" value="YbaK/aa-tRNA-synth-assoc-dom"/>
</dbReference>
<proteinExistence type="inferred from homology"/>
<dbReference type="FunFam" id="3.90.960.10:FF:000005">
    <property type="entry name" value="Putative prolyl-tRNA synthetase"/>
    <property type="match status" value="1"/>
</dbReference>
<name>A0A846MYX1_9PROT</name>
<evidence type="ECO:0000313" key="3">
    <source>
        <dbReference type="EMBL" id="NIK88844.1"/>
    </source>
</evidence>
<dbReference type="Pfam" id="PF04073">
    <property type="entry name" value="tRNA_edit"/>
    <property type="match status" value="1"/>
</dbReference>
<protein>
    <submittedName>
        <fullName evidence="3">Ala-tRNA(Pro) deacylase</fullName>
        <ecNumber evidence="3">3.1.1.-</ecNumber>
    </submittedName>
</protein>
<keyword evidence="4" id="KW-1185">Reference proteome</keyword>
<dbReference type="Proteomes" id="UP000570514">
    <property type="component" value="Unassembled WGS sequence"/>
</dbReference>
<comment type="caution">
    <text evidence="3">The sequence shown here is derived from an EMBL/GenBank/DDBJ whole genome shotgun (WGS) entry which is preliminary data.</text>
</comment>
<dbReference type="CDD" id="cd04335">
    <property type="entry name" value="PrdX_deacylase"/>
    <property type="match status" value="1"/>
</dbReference>
<gene>
    <name evidence="3" type="ORF">FHS83_002162</name>
</gene>